<evidence type="ECO:0000256" key="5">
    <source>
        <dbReference type="ARBA" id="ARBA00022840"/>
    </source>
</evidence>
<evidence type="ECO:0000256" key="3">
    <source>
        <dbReference type="ARBA" id="ARBA00022598"/>
    </source>
</evidence>
<evidence type="ECO:0000256" key="4">
    <source>
        <dbReference type="ARBA" id="ARBA00022741"/>
    </source>
</evidence>
<dbReference type="Proteomes" id="UP001255856">
    <property type="component" value="Unassembled WGS sequence"/>
</dbReference>
<evidence type="ECO:0000313" key="9">
    <source>
        <dbReference type="EMBL" id="KAK2077783.1"/>
    </source>
</evidence>
<dbReference type="InterPro" id="IPR015944">
    <property type="entry name" value="Gly-tRNA-synth_bsu"/>
</dbReference>
<organism evidence="9 10">
    <name type="scientific">Prototheca wickerhamii</name>
    <dbReference type="NCBI Taxonomy" id="3111"/>
    <lineage>
        <taxon>Eukaryota</taxon>
        <taxon>Viridiplantae</taxon>
        <taxon>Chlorophyta</taxon>
        <taxon>core chlorophytes</taxon>
        <taxon>Trebouxiophyceae</taxon>
        <taxon>Chlorellales</taxon>
        <taxon>Chlorellaceae</taxon>
        <taxon>Prototheca</taxon>
    </lineage>
</organism>
<evidence type="ECO:0000313" key="10">
    <source>
        <dbReference type="Proteomes" id="UP001255856"/>
    </source>
</evidence>
<dbReference type="Pfam" id="PF02092">
    <property type="entry name" value="tRNA_synt_2f"/>
    <property type="match status" value="1"/>
</dbReference>
<dbReference type="GO" id="GO:0005524">
    <property type="term" value="F:ATP binding"/>
    <property type="evidence" value="ECO:0007669"/>
    <property type="project" value="UniProtKB-KW"/>
</dbReference>
<protein>
    <recommendedName>
        <fullName evidence="2">glycine--tRNA ligase</fullName>
        <ecNumber evidence="2">6.1.1.14</ecNumber>
    </recommendedName>
</protein>
<evidence type="ECO:0000256" key="6">
    <source>
        <dbReference type="ARBA" id="ARBA00022917"/>
    </source>
</evidence>
<keyword evidence="7" id="KW-0030">Aminoacyl-tRNA synthetase</keyword>
<accession>A0AAD9IGF8</accession>
<reference evidence="9" key="1">
    <citation type="submission" date="2021-01" db="EMBL/GenBank/DDBJ databases">
        <authorList>
            <person name="Eckstrom K.M.E."/>
        </authorList>
    </citation>
    <scope>NUCLEOTIDE SEQUENCE</scope>
    <source>
        <strain evidence="9">UVCC 0001</strain>
    </source>
</reference>
<name>A0AAD9IGF8_PROWI</name>
<dbReference type="EC" id="6.1.1.14" evidence="2"/>
<gene>
    <name evidence="9" type="ORF">QBZ16_004631</name>
</gene>
<keyword evidence="6" id="KW-0648">Protein biosynthesis</keyword>
<proteinExistence type="inferred from homology"/>
<keyword evidence="10" id="KW-1185">Reference proteome</keyword>
<evidence type="ECO:0000256" key="7">
    <source>
        <dbReference type="ARBA" id="ARBA00023146"/>
    </source>
</evidence>
<keyword evidence="3" id="KW-0436">Ligase</keyword>
<sequence>MGEHYALLEGRDPGVARAISEGSLPRHAGDALPATTAGALVSIAHKMDCLTGLFAAGCAPTATSDPFALRRSAVGLLSTLLRHEMPADLPSLVRLFAGSLPIPQQLLEEGWAPEAVRAAIAARGADPALAARTARELVEMGKDGAEGRLGALTGALSRASRLAGSHPVDTAVDPALFEEDAERALFEALAGLRQRLRVDDSIDHFVEEASVLIEPLQAYFENVFVMAETPAVRANRLRQLAEVATIARPYFDLTQVQAWIRAL</sequence>
<dbReference type="EMBL" id="JASFZW010000006">
    <property type="protein sequence ID" value="KAK2077783.1"/>
    <property type="molecule type" value="Genomic_DNA"/>
</dbReference>
<dbReference type="InterPro" id="IPR006194">
    <property type="entry name" value="Gly-tRNA-synth_heterodimer"/>
</dbReference>
<dbReference type="PANTHER" id="PTHR30075:SF2">
    <property type="entry name" value="GLYCINE--TRNA LIGASE, CHLOROPLASTIC_MITOCHONDRIAL 2"/>
    <property type="match status" value="1"/>
</dbReference>
<evidence type="ECO:0000256" key="8">
    <source>
        <dbReference type="ARBA" id="ARBA00047937"/>
    </source>
</evidence>
<dbReference type="GO" id="GO:0004820">
    <property type="term" value="F:glycine-tRNA ligase activity"/>
    <property type="evidence" value="ECO:0007669"/>
    <property type="project" value="UniProtKB-EC"/>
</dbReference>
<comment type="similarity">
    <text evidence="1">Belongs to the class-II aminoacyl-tRNA synthetase family.</text>
</comment>
<keyword evidence="4" id="KW-0547">Nucleotide-binding</keyword>
<comment type="caution">
    <text evidence="9">The sequence shown here is derived from an EMBL/GenBank/DDBJ whole genome shotgun (WGS) entry which is preliminary data.</text>
</comment>
<comment type="catalytic activity">
    <reaction evidence="8">
        <text>tRNA(Gly) + glycine + ATP = glycyl-tRNA(Gly) + AMP + diphosphate</text>
        <dbReference type="Rhea" id="RHEA:16013"/>
        <dbReference type="Rhea" id="RHEA-COMP:9664"/>
        <dbReference type="Rhea" id="RHEA-COMP:9683"/>
        <dbReference type="ChEBI" id="CHEBI:30616"/>
        <dbReference type="ChEBI" id="CHEBI:33019"/>
        <dbReference type="ChEBI" id="CHEBI:57305"/>
        <dbReference type="ChEBI" id="CHEBI:78442"/>
        <dbReference type="ChEBI" id="CHEBI:78522"/>
        <dbReference type="ChEBI" id="CHEBI:456215"/>
        <dbReference type="EC" id="6.1.1.14"/>
    </reaction>
</comment>
<keyword evidence="5" id="KW-0067">ATP-binding</keyword>
<dbReference type="AlphaFoldDB" id="A0AAD9IGF8"/>
<dbReference type="GO" id="GO:0006426">
    <property type="term" value="P:glycyl-tRNA aminoacylation"/>
    <property type="evidence" value="ECO:0007669"/>
    <property type="project" value="InterPro"/>
</dbReference>
<dbReference type="GO" id="GO:0009570">
    <property type="term" value="C:chloroplast stroma"/>
    <property type="evidence" value="ECO:0007669"/>
    <property type="project" value="TreeGrafter"/>
</dbReference>
<dbReference type="PANTHER" id="PTHR30075">
    <property type="entry name" value="GLYCYL-TRNA SYNTHETASE"/>
    <property type="match status" value="1"/>
</dbReference>
<evidence type="ECO:0000256" key="1">
    <source>
        <dbReference type="ARBA" id="ARBA00008226"/>
    </source>
</evidence>
<dbReference type="PROSITE" id="PS50861">
    <property type="entry name" value="AA_TRNA_LIGASE_II_GLYAB"/>
    <property type="match status" value="1"/>
</dbReference>
<dbReference type="GO" id="GO:0005739">
    <property type="term" value="C:mitochondrion"/>
    <property type="evidence" value="ECO:0007669"/>
    <property type="project" value="TreeGrafter"/>
</dbReference>
<evidence type="ECO:0000256" key="2">
    <source>
        <dbReference type="ARBA" id="ARBA00012829"/>
    </source>
</evidence>